<dbReference type="EMBL" id="JXUO01000130">
    <property type="protein sequence ID" value="KKZ14811.1"/>
    <property type="molecule type" value="Genomic_DNA"/>
</dbReference>
<sequence length="96" mass="10890">MTALQDPDAIRHFQSLCDACRDMASRGCNPSELRLYANGYLHCLCRSQQLNPMAQQRLEDLISRWILDPSSSIWPEGHRHGLQPWPASSSRLGNGR</sequence>
<comment type="caution">
    <text evidence="2">The sequence shown here is derived from an EMBL/GenBank/DDBJ whole genome shotgun (WGS) entry which is preliminary data.</text>
</comment>
<feature type="region of interest" description="Disordered" evidence="1">
    <location>
        <begin position="77"/>
        <end position="96"/>
    </location>
</feature>
<name>A0A6N3X4B1_9SYNE</name>
<protein>
    <submittedName>
        <fullName evidence="2">Uncharacterized protein</fullName>
    </submittedName>
</protein>
<organism evidence="2 3">
    <name type="scientific">Candidatus Synechococcus spongiarum 142</name>
    <dbReference type="NCBI Taxonomy" id="1608213"/>
    <lineage>
        <taxon>Bacteria</taxon>
        <taxon>Bacillati</taxon>
        <taxon>Cyanobacteriota</taxon>
        <taxon>Cyanophyceae</taxon>
        <taxon>Synechococcales</taxon>
        <taxon>Synechococcaceae</taxon>
        <taxon>Synechococcus</taxon>
    </lineage>
</organism>
<dbReference type="Pfam" id="PF20547">
    <property type="entry name" value="DUF6761"/>
    <property type="match status" value="1"/>
</dbReference>
<evidence type="ECO:0000256" key="1">
    <source>
        <dbReference type="SAM" id="MobiDB-lite"/>
    </source>
</evidence>
<reference evidence="2 3" key="1">
    <citation type="submission" date="2015-01" db="EMBL/GenBank/DDBJ databases">
        <title>Lifestyle Evolution in Cyanobacterial Symbionts of Sponges.</title>
        <authorList>
            <person name="Burgsdorf I."/>
            <person name="Slaby B.M."/>
            <person name="Handley K.M."/>
            <person name="Haber M."/>
            <person name="Blom J."/>
            <person name="Marshall C.W."/>
            <person name="Gilbert J.A."/>
            <person name="Hentschel U."/>
            <person name="Steindler L."/>
        </authorList>
    </citation>
    <scope>NUCLEOTIDE SEQUENCE [LARGE SCALE GENOMIC DNA]</scope>
    <source>
        <strain evidence="2">142</strain>
    </source>
</reference>
<proteinExistence type="predicted"/>
<dbReference type="Proteomes" id="UP000035054">
    <property type="component" value="Unassembled WGS sequence"/>
</dbReference>
<dbReference type="AlphaFoldDB" id="A0A6N3X4B1"/>
<evidence type="ECO:0000313" key="3">
    <source>
        <dbReference type="Proteomes" id="UP000035054"/>
    </source>
</evidence>
<accession>A0A6N3X4B1</accession>
<feature type="compositionally biased region" description="Polar residues" evidence="1">
    <location>
        <begin position="86"/>
        <end position="96"/>
    </location>
</feature>
<dbReference type="InterPro" id="IPR046649">
    <property type="entry name" value="DUF6761"/>
</dbReference>
<evidence type="ECO:0000313" key="2">
    <source>
        <dbReference type="EMBL" id="KKZ14811.1"/>
    </source>
</evidence>
<gene>
    <name evidence="2" type="ORF">TH68_03880</name>
</gene>